<dbReference type="Proteomes" id="UP000028006">
    <property type="component" value="Unassembled WGS sequence"/>
</dbReference>
<comment type="caution">
    <text evidence="2">The sequence shown here is derived from an EMBL/GenBank/DDBJ whole genome shotgun (WGS) entry which is preliminary data.</text>
</comment>
<reference evidence="2 3" key="1">
    <citation type="submission" date="2014-06" db="EMBL/GenBank/DDBJ databases">
        <title>Whole Genome Sequences of Three Symbiotic Endozoicomonas Bacteria.</title>
        <authorList>
            <person name="Neave M.J."/>
            <person name="Apprill A."/>
            <person name="Voolstra C.R."/>
        </authorList>
    </citation>
    <scope>NUCLEOTIDE SEQUENCE [LARGE SCALE GENOMIC DNA]</scope>
    <source>
        <strain evidence="2 3">LMG 24815</strain>
    </source>
</reference>
<dbReference type="AlphaFoldDB" id="A0A081N4I7"/>
<dbReference type="PROSITE" id="PS01332">
    <property type="entry name" value="HTH_RRF2_1"/>
    <property type="match status" value="1"/>
</dbReference>
<dbReference type="Gene3D" id="1.10.10.10">
    <property type="entry name" value="Winged helix-like DNA-binding domain superfamily/Winged helix DNA-binding domain"/>
    <property type="match status" value="1"/>
</dbReference>
<dbReference type="PANTHER" id="PTHR33221:SF4">
    <property type="entry name" value="HTH-TYPE TRANSCRIPTIONAL REPRESSOR NSRR"/>
    <property type="match status" value="1"/>
</dbReference>
<sequence length="145" mass="16057">MKLTKQTDYALRVLIYSALQPPDRLISVQEVTDVYRLSRSHVMKIVQKLGQEGYLKTIRGNGGGFSLNQPADRINLADVVSVMESTLELVDCQALECCLAPECRLRGVLADALAAFIQVLNGYTLADLCHNRGELLKLLPMSHRG</sequence>
<dbReference type="GO" id="GO:0003677">
    <property type="term" value="F:DNA binding"/>
    <property type="evidence" value="ECO:0007669"/>
    <property type="project" value="UniProtKB-KW"/>
</dbReference>
<dbReference type="GO" id="GO:0003700">
    <property type="term" value="F:DNA-binding transcription factor activity"/>
    <property type="evidence" value="ECO:0007669"/>
    <property type="project" value="TreeGrafter"/>
</dbReference>
<name>A0A081N4I7_9GAMM</name>
<dbReference type="SUPFAM" id="SSF46785">
    <property type="entry name" value="Winged helix' DNA-binding domain"/>
    <property type="match status" value="1"/>
</dbReference>
<keyword evidence="3" id="KW-1185">Reference proteome</keyword>
<dbReference type="RefSeq" id="WP_034876113.1">
    <property type="nucleotide sequence ID" value="NZ_JOKG01000003.1"/>
</dbReference>
<accession>A0A081N4I7</accession>
<dbReference type="PANTHER" id="PTHR33221">
    <property type="entry name" value="WINGED HELIX-TURN-HELIX TRANSCRIPTIONAL REGULATOR, RRF2 FAMILY"/>
    <property type="match status" value="1"/>
</dbReference>
<dbReference type="eggNOG" id="COG1959">
    <property type="taxonomic scope" value="Bacteria"/>
</dbReference>
<proteinExistence type="predicted"/>
<dbReference type="InterPro" id="IPR036390">
    <property type="entry name" value="WH_DNA-bd_sf"/>
</dbReference>
<organism evidence="2 3">
    <name type="scientific">Endozoicomonas montiporae</name>
    <dbReference type="NCBI Taxonomy" id="1027273"/>
    <lineage>
        <taxon>Bacteria</taxon>
        <taxon>Pseudomonadati</taxon>
        <taxon>Pseudomonadota</taxon>
        <taxon>Gammaproteobacteria</taxon>
        <taxon>Oceanospirillales</taxon>
        <taxon>Endozoicomonadaceae</taxon>
        <taxon>Endozoicomonas</taxon>
    </lineage>
</organism>
<dbReference type="PROSITE" id="PS51197">
    <property type="entry name" value="HTH_RRF2_2"/>
    <property type="match status" value="1"/>
</dbReference>
<dbReference type="InterPro" id="IPR030489">
    <property type="entry name" value="TR_Rrf2-type_CS"/>
</dbReference>
<evidence type="ECO:0000256" key="1">
    <source>
        <dbReference type="ARBA" id="ARBA00023125"/>
    </source>
</evidence>
<dbReference type="NCBIfam" id="TIGR00738">
    <property type="entry name" value="rrf2_super"/>
    <property type="match status" value="1"/>
</dbReference>
<evidence type="ECO:0000313" key="2">
    <source>
        <dbReference type="EMBL" id="KEQ13360.1"/>
    </source>
</evidence>
<protein>
    <submittedName>
        <fullName evidence="2">BadM/Rrf2 family transcriptional regulator</fullName>
    </submittedName>
</protein>
<evidence type="ECO:0000313" key="3">
    <source>
        <dbReference type="Proteomes" id="UP000028006"/>
    </source>
</evidence>
<gene>
    <name evidence="2" type="ORF">GZ77_13175</name>
</gene>
<dbReference type="EMBL" id="JOKG01000003">
    <property type="protein sequence ID" value="KEQ13360.1"/>
    <property type="molecule type" value="Genomic_DNA"/>
</dbReference>
<dbReference type="GO" id="GO:0005829">
    <property type="term" value="C:cytosol"/>
    <property type="evidence" value="ECO:0007669"/>
    <property type="project" value="TreeGrafter"/>
</dbReference>
<dbReference type="Pfam" id="PF02082">
    <property type="entry name" value="Rrf2"/>
    <property type="match status" value="1"/>
</dbReference>
<dbReference type="InterPro" id="IPR000944">
    <property type="entry name" value="Tscrpt_reg_Rrf2"/>
</dbReference>
<dbReference type="InterPro" id="IPR036388">
    <property type="entry name" value="WH-like_DNA-bd_sf"/>
</dbReference>
<keyword evidence="1" id="KW-0238">DNA-binding</keyword>